<dbReference type="SMART" id="SM00491">
    <property type="entry name" value="HELICc2"/>
    <property type="match status" value="1"/>
</dbReference>
<dbReference type="GO" id="GO:0005524">
    <property type="term" value="F:ATP binding"/>
    <property type="evidence" value="ECO:0007669"/>
    <property type="project" value="UniProtKB-KW"/>
</dbReference>
<gene>
    <name evidence="6" type="primary">yoaA</name>
    <name evidence="6" type="ORF">MoryE10_14020</name>
</gene>
<name>A0A8D5AHZ3_9GAMM</name>
<dbReference type="InterPro" id="IPR045028">
    <property type="entry name" value="DinG/Rad3-like"/>
</dbReference>
<proteinExistence type="inferred from homology"/>
<dbReference type="InterPro" id="IPR011545">
    <property type="entry name" value="DEAD/DEAH_box_helicase_dom"/>
</dbReference>
<dbReference type="GO" id="GO:0016818">
    <property type="term" value="F:hydrolase activity, acting on acid anhydrides, in phosphorus-containing anhydrides"/>
    <property type="evidence" value="ECO:0007669"/>
    <property type="project" value="InterPro"/>
</dbReference>
<dbReference type="RefSeq" id="WP_221048649.1">
    <property type="nucleotide sequence ID" value="NZ_AP019782.1"/>
</dbReference>
<accession>A0A8D5AHZ3</accession>
<organism evidence="6 7">
    <name type="scientific">Methylogaea oryzae</name>
    <dbReference type="NCBI Taxonomy" id="1295382"/>
    <lineage>
        <taxon>Bacteria</taxon>
        <taxon>Pseudomonadati</taxon>
        <taxon>Pseudomonadota</taxon>
        <taxon>Gammaproteobacteria</taxon>
        <taxon>Methylococcales</taxon>
        <taxon>Methylococcaceae</taxon>
        <taxon>Methylogaea</taxon>
    </lineage>
</organism>
<dbReference type="GO" id="GO:0006281">
    <property type="term" value="P:DNA repair"/>
    <property type="evidence" value="ECO:0007669"/>
    <property type="project" value="TreeGrafter"/>
</dbReference>
<dbReference type="InterPro" id="IPR006555">
    <property type="entry name" value="ATP-dep_Helicase_C"/>
</dbReference>
<evidence type="ECO:0000256" key="3">
    <source>
        <dbReference type="ARBA" id="ARBA00022840"/>
    </source>
</evidence>
<feature type="domain" description="Helicase ATP-binding" evidence="5">
    <location>
        <begin position="13"/>
        <end position="275"/>
    </location>
</feature>
<dbReference type="PANTHER" id="PTHR11472:SF34">
    <property type="entry name" value="REGULATOR OF TELOMERE ELONGATION HELICASE 1"/>
    <property type="match status" value="1"/>
</dbReference>
<dbReference type="EMBL" id="AP019782">
    <property type="protein sequence ID" value="BBL70796.1"/>
    <property type="molecule type" value="Genomic_DNA"/>
</dbReference>
<evidence type="ECO:0000313" key="6">
    <source>
        <dbReference type="EMBL" id="BBL70796.1"/>
    </source>
</evidence>
<dbReference type="GO" id="GO:0003676">
    <property type="term" value="F:nucleic acid binding"/>
    <property type="evidence" value="ECO:0007669"/>
    <property type="project" value="InterPro"/>
</dbReference>
<dbReference type="InterPro" id="IPR014013">
    <property type="entry name" value="Helic_SF1/SF2_ATP-bd_DinG/Rad3"/>
</dbReference>
<dbReference type="KEGG" id="moz:MoryE10_14020"/>
<keyword evidence="7" id="KW-1185">Reference proteome</keyword>
<dbReference type="GO" id="GO:0003678">
    <property type="term" value="F:DNA helicase activity"/>
    <property type="evidence" value="ECO:0007669"/>
    <property type="project" value="TreeGrafter"/>
</dbReference>
<dbReference type="Pfam" id="PF00270">
    <property type="entry name" value="DEAD"/>
    <property type="match status" value="1"/>
</dbReference>
<comment type="similarity">
    <text evidence="4">Belongs to the helicase family. DinG subfamily.</text>
</comment>
<evidence type="ECO:0000256" key="2">
    <source>
        <dbReference type="ARBA" id="ARBA00022801"/>
    </source>
</evidence>
<evidence type="ECO:0000256" key="1">
    <source>
        <dbReference type="ARBA" id="ARBA00022741"/>
    </source>
</evidence>
<dbReference type="PROSITE" id="PS51193">
    <property type="entry name" value="HELICASE_ATP_BIND_2"/>
    <property type="match status" value="1"/>
</dbReference>
<dbReference type="Pfam" id="PF13307">
    <property type="entry name" value="Helicase_C_2"/>
    <property type="match status" value="1"/>
</dbReference>
<evidence type="ECO:0000313" key="7">
    <source>
        <dbReference type="Proteomes" id="UP000824988"/>
    </source>
</evidence>
<keyword evidence="1" id="KW-0547">Nucleotide-binding</keyword>
<evidence type="ECO:0000259" key="5">
    <source>
        <dbReference type="PROSITE" id="PS51193"/>
    </source>
</evidence>
<dbReference type="AlphaFoldDB" id="A0A8D5AHZ3"/>
<keyword evidence="3" id="KW-0067">ATP-binding</keyword>
<dbReference type="PANTHER" id="PTHR11472">
    <property type="entry name" value="DNA REPAIR DEAD HELICASE RAD3/XP-D SUBFAMILY MEMBER"/>
    <property type="match status" value="1"/>
</dbReference>
<sequence length="633" mass="70069">MSSLEDIFSDGGALSAALDGYAPRSQQLELAQAVEAAIQSRRTLVAEAGTGTGKTLAYLVPAVLSGQRVVVSTGTKNLQDQLFHKDIPLLRKALHKPFKAALLKGRANYLCPHRLAVSQGYELHAHRSDLADYETVRAWAGRTRSGDIAEVTGVAENALVWLSVTSTADNCLGQDCPELDKCFLLKARRQAQEAQVVVINHHLLCAEWRLRQTGFGELLSGADAVIVDEAHQLAETATQFLGISVSGRRLVELARDVLLEQRNNAGDMGELQREAEQLEQWVRDLRPSFGPALRRGPWSELEANEVVMNGLAGLQERLEGLGLVLHEAAERSKGLESCWSRCEELMEHLQTLLHDEDSEWVRWFETYPKSFALHRTPLEIASQFRQFMAGFGGAWVFTSATLAVAKRFEHFQHSLGLGEAEAHSWDSPFDYQRQALLYQPAGMPDTSDPNYTQAVVRAALPVLQASRGRAFLLFTSYQAMNEAAELLEGQLPYPVYVQGTQPKGALLERFKRDGNAVLLATASFWEGVDVRGEALSCVIIDKLPFASPGDPVLKARIDALKRRGVEPFVALQLPQAVIALKQGAGRLIRDVGDRGVLMLCDPRLRTKSYGRVFLNSLPPMPVTRRLEDVQRFF</sequence>
<dbReference type="Proteomes" id="UP000824988">
    <property type="component" value="Chromosome"/>
</dbReference>
<keyword evidence="6" id="KW-0347">Helicase</keyword>
<keyword evidence="2" id="KW-0378">Hydrolase</keyword>
<reference evidence="6" key="1">
    <citation type="submission" date="2019-06" db="EMBL/GenBank/DDBJ databases">
        <title>Complete genome sequence of Methylogaea oryzae strain JCM16910.</title>
        <authorList>
            <person name="Asakawa S."/>
        </authorList>
    </citation>
    <scope>NUCLEOTIDE SEQUENCE</scope>
    <source>
        <strain evidence="6">E10</strain>
    </source>
</reference>
<protein>
    <submittedName>
        <fullName evidence="6">Helicase</fullName>
    </submittedName>
</protein>
<evidence type="ECO:0000256" key="4">
    <source>
        <dbReference type="ARBA" id="ARBA00038058"/>
    </source>
</evidence>